<dbReference type="InterPro" id="IPR024983">
    <property type="entry name" value="CHAT_dom"/>
</dbReference>
<name>A0ABX7TVI1_STRCY</name>
<protein>
    <submittedName>
        <fullName evidence="2">CHAT domain protein</fullName>
    </submittedName>
</protein>
<proteinExistence type="predicted"/>
<evidence type="ECO:0000313" key="2">
    <source>
        <dbReference type="EMBL" id="QTE00781.1"/>
    </source>
</evidence>
<organism evidence="2 3">
    <name type="scientific">Streptomyces cyanogenus</name>
    <dbReference type="NCBI Taxonomy" id="80860"/>
    <lineage>
        <taxon>Bacteria</taxon>
        <taxon>Bacillati</taxon>
        <taxon>Actinomycetota</taxon>
        <taxon>Actinomycetes</taxon>
        <taxon>Kitasatosporales</taxon>
        <taxon>Streptomycetaceae</taxon>
        <taxon>Streptomyces</taxon>
    </lineage>
</organism>
<gene>
    <name evidence="2" type="ORF">S1361_25845</name>
</gene>
<evidence type="ECO:0000313" key="3">
    <source>
        <dbReference type="Proteomes" id="UP000663908"/>
    </source>
</evidence>
<sequence length="1061" mass="114735">MGLWDRLRRMRSAGADTGDEPDLGPLMALHRDVHSGSLDLDAAKQRAAEHGARGEVTAQLAIALSQAAVRASDETWRGALPGAELAYEAMRAGHRARPDDPAMAEAWVATGADLVEVLHRGLIEHGDLRLYLRATGVADDTVRAAGDLGLPRLQGLVSLRLGLLLLDAYTAGRSPVGYDSQFVAWMDKALQANDPDLQFLVSRPITPDGEADQSPAPASWPPPLEALDRAETHLREALPLIIPERRGRALKALAQAIEWRGWLGGERNDDELRSVAEQALRELDPDDTQPRLALAAMLQRLGHSGHGDALDHDLRDAEQDWASFRARTEPATAWDILAQGASYLQETDPERALRLLARQRELPELWADDLRRSRHFHAVLSLFAEAHRPDWAQAAWDGDIEGTAGRAIAAAAEAASPEDAREAAAALLTVMLATTRPGVDREEEGLELVDTLFGLDAALWAEHEEAVHFLVAGLLRGAGVNRMHAGDVDDAGRYYRAAADGFRELAMPVPMVQCLEYLDDVVRAGTTTLDELTAWLAAHSLTVELAAPGSAPAAVHRLATHLLAGQVSAGTSAEVVQLLLQVIKGRRFAAMLAEGTRDFRLDERTRSLLGLAAEAEAALSEDSDILRPEPFDAALGDDDLLTAWVDEYEKGPSQTPEDRLAGLQRAVERRLSAALLPTSAPHLVPLAEIQRRLDSRTALLLLFEGAGVDGNVTMGQLLITRDFEYAAIGTEQMPAGTIRMSDRGRTVTVPASGVYVGALRRAIHMSDPGPFDVTPQAAQDLAGAADRYARAVNNCRDRLTAAGVDHLVVVPHGAGRYVPVHLVGPPGHPLADDWTVTYLSNLAQLFADPRPAPPRDGVGVFALSYTDQPELPRLDDSVDEARTIADVCGTTALVDAAATEAAFTRALETRRYVHLRAHGRLYVDAPSFHTVFLHPARGPEGHDGRLRAYEILPLDVTGLELVTLGACETALGRVDQYDNPRGLPAALLLAGARAVVGTLWPVLASASTYFFAELYRGLLHDDLDVPTAFRAAQRATRTRFPAYRDWGAFYLVGGLTRESTA</sequence>
<dbReference type="Pfam" id="PF12770">
    <property type="entry name" value="CHAT"/>
    <property type="match status" value="1"/>
</dbReference>
<keyword evidence="3" id="KW-1185">Reference proteome</keyword>
<accession>A0ABX7TVI1</accession>
<dbReference type="Proteomes" id="UP000663908">
    <property type="component" value="Chromosome"/>
</dbReference>
<evidence type="ECO:0000259" key="1">
    <source>
        <dbReference type="Pfam" id="PF12770"/>
    </source>
</evidence>
<reference evidence="2 3" key="1">
    <citation type="submission" date="2021-03" db="EMBL/GenBank/DDBJ databases">
        <title>Complete genome sequence of Streptomyces cyanogenus S136, producer of anticancer angucycline landomycin A.</title>
        <authorList>
            <person name="Hrab P."/>
            <person name="Ruckert C."/>
            <person name="Busche T."/>
            <person name="Ostash I."/>
            <person name="Kalinowski J."/>
            <person name="Fedorenko V."/>
            <person name="Yushchuk O."/>
            <person name="Ostash B."/>
        </authorList>
    </citation>
    <scope>NUCLEOTIDE SEQUENCE [LARGE SCALE GENOMIC DNA]</scope>
    <source>
        <strain evidence="2 3">S136</strain>
    </source>
</reference>
<feature type="domain" description="CHAT" evidence="1">
    <location>
        <begin position="798"/>
        <end position="1053"/>
    </location>
</feature>
<dbReference type="EMBL" id="CP071839">
    <property type="protein sequence ID" value="QTE00781.1"/>
    <property type="molecule type" value="Genomic_DNA"/>
</dbReference>